<evidence type="ECO:0000313" key="2">
    <source>
        <dbReference type="Proteomes" id="UP000596742"/>
    </source>
</evidence>
<sequence>MEKLKAIRGGYRNVVTRLINRTNDKILENDFKMQELSPVVETLVKKRNQLENLDADIIQGTEVENMEQEIMDNEEFNLKIEVAIHKYKDIISNSVSSFLKPTDVVTCRKSSISIQKDDIVDSDFEGNE</sequence>
<dbReference type="EMBL" id="UYJE01000868">
    <property type="protein sequence ID" value="VDH97211.1"/>
    <property type="molecule type" value="Genomic_DNA"/>
</dbReference>
<comment type="caution">
    <text evidence="1">The sequence shown here is derived from an EMBL/GenBank/DDBJ whole genome shotgun (WGS) entry which is preliminary data.</text>
</comment>
<proteinExistence type="predicted"/>
<accession>A0A8B6BYN8</accession>
<protein>
    <submittedName>
        <fullName evidence="1">Uncharacterized protein</fullName>
    </submittedName>
</protein>
<organism evidence="1 2">
    <name type="scientific">Mytilus galloprovincialis</name>
    <name type="common">Mediterranean mussel</name>
    <dbReference type="NCBI Taxonomy" id="29158"/>
    <lineage>
        <taxon>Eukaryota</taxon>
        <taxon>Metazoa</taxon>
        <taxon>Spiralia</taxon>
        <taxon>Lophotrochozoa</taxon>
        <taxon>Mollusca</taxon>
        <taxon>Bivalvia</taxon>
        <taxon>Autobranchia</taxon>
        <taxon>Pteriomorphia</taxon>
        <taxon>Mytilida</taxon>
        <taxon>Mytiloidea</taxon>
        <taxon>Mytilidae</taxon>
        <taxon>Mytilinae</taxon>
        <taxon>Mytilus</taxon>
    </lineage>
</organism>
<name>A0A8B6BYN8_MYTGA</name>
<evidence type="ECO:0000313" key="1">
    <source>
        <dbReference type="EMBL" id="VDH97211.1"/>
    </source>
</evidence>
<reference evidence="1" key="1">
    <citation type="submission" date="2018-11" db="EMBL/GenBank/DDBJ databases">
        <authorList>
            <person name="Alioto T."/>
            <person name="Alioto T."/>
        </authorList>
    </citation>
    <scope>NUCLEOTIDE SEQUENCE</scope>
</reference>
<gene>
    <name evidence="1" type="ORF">MGAL_10B055768</name>
</gene>
<dbReference type="AlphaFoldDB" id="A0A8B6BYN8"/>
<dbReference type="OrthoDB" id="10603791at2759"/>
<dbReference type="Proteomes" id="UP000596742">
    <property type="component" value="Unassembled WGS sequence"/>
</dbReference>
<keyword evidence="2" id="KW-1185">Reference proteome</keyword>